<name>A0A1Q2KYU5_9BACL</name>
<gene>
    <name evidence="1" type="ORF">B0X71_09455</name>
</gene>
<organism evidence="1 2">
    <name type="scientific">Planococcus lenghuensis</name>
    <dbReference type="NCBI Taxonomy" id="2213202"/>
    <lineage>
        <taxon>Bacteria</taxon>
        <taxon>Bacillati</taxon>
        <taxon>Bacillota</taxon>
        <taxon>Bacilli</taxon>
        <taxon>Bacillales</taxon>
        <taxon>Caryophanaceae</taxon>
        <taxon>Planococcus</taxon>
    </lineage>
</organism>
<evidence type="ECO:0000313" key="2">
    <source>
        <dbReference type="Proteomes" id="UP000188184"/>
    </source>
</evidence>
<sequence length="158" mass="18485">MINEFLKRLFYLQTDQSPDSRYLLIPREEMNETIKKRIMELERLAEECRVDLQTKYYAVFEKQGKHKLRIWVCGDIDGDEEDELTGTGLSGEGVPPRLVIDYDGPKYDEDFYADVIYLWHRSGASRNANGALFNKAEYELNEEIERKLNELLGQALAR</sequence>
<dbReference type="OrthoDB" id="2870689at2"/>
<protein>
    <submittedName>
        <fullName evidence="1">Uncharacterized protein</fullName>
    </submittedName>
</protein>
<dbReference type="KEGG" id="pmar:B0X71_09455"/>
<accession>A0A1Q2KYU5</accession>
<reference evidence="1 2" key="1">
    <citation type="submission" date="2017-02" db="EMBL/GenBank/DDBJ databases">
        <title>The complete genomic sequence of a novel cold adapted crude oil-degrading bacterium Planococcus qaidamina Y42.</title>
        <authorList>
            <person name="Yang R."/>
        </authorList>
    </citation>
    <scope>NUCLEOTIDE SEQUENCE [LARGE SCALE GENOMIC DNA]</scope>
    <source>
        <strain evidence="1 2">Y42</strain>
    </source>
</reference>
<dbReference type="AlphaFoldDB" id="A0A1Q2KYU5"/>
<keyword evidence="2" id="KW-1185">Reference proteome</keyword>
<evidence type="ECO:0000313" key="1">
    <source>
        <dbReference type="EMBL" id="AQQ53284.1"/>
    </source>
</evidence>
<dbReference type="Proteomes" id="UP000188184">
    <property type="component" value="Chromosome"/>
</dbReference>
<dbReference type="EMBL" id="CP019640">
    <property type="protein sequence ID" value="AQQ53284.1"/>
    <property type="molecule type" value="Genomic_DNA"/>
</dbReference>
<dbReference type="RefSeq" id="WP_077589173.1">
    <property type="nucleotide sequence ID" value="NZ_CP019640.1"/>
</dbReference>
<proteinExistence type="predicted"/>